<reference evidence="8" key="1">
    <citation type="submission" date="2014-09" db="EMBL/GenBank/DDBJ databases">
        <authorList>
            <person name="Magalhaes I.L.F."/>
            <person name="Oliveira U."/>
            <person name="Santos F.R."/>
            <person name="Vidigal T.H.D.A."/>
            <person name="Brescovit A.D."/>
            <person name="Santos A.J."/>
        </authorList>
    </citation>
    <scope>NUCLEOTIDE SEQUENCE</scope>
</reference>
<organism evidence="8">
    <name type="scientific">Lygus hesperus</name>
    <name type="common">Western plant bug</name>
    <dbReference type="NCBI Taxonomy" id="30085"/>
    <lineage>
        <taxon>Eukaryota</taxon>
        <taxon>Metazoa</taxon>
        <taxon>Ecdysozoa</taxon>
        <taxon>Arthropoda</taxon>
        <taxon>Hexapoda</taxon>
        <taxon>Insecta</taxon>
        <taxon>Pterygota</taxon>
        <taxon>Neoptera</taxon>
        <taxon>Paraneoptera</taxon>
        <taxon>Hemiptera</taxon>
        <taxon>Heteroptera</taxon>
        <taxon>Panheteroptera</taxon>
        <taxon>Cimicomorpha</taxon>
        <taxon>Miridae</taxon>
        <taxon>Mirini</taxon>
        <taxon>Lygus</taxon>
    </lineage>
</organism>
<evidence type="ECO:0000256" key="1">
    <source>
        <dbReference type="ARBA" id="ARBA00004141"/>
    </source>
</evidence>
<evidence type="ECO:0000313" key="8">
    <source>
        <dbReference type="EMBL" id="JAG60867.1"/>
    </source>
</evidence>
<dbReference type="InterPro" id="IPR011547">
    <property type="entry name" value="SLC26A/SulP_dom"/>
</dbReference>
<dbReference type="Gene3D" id="3.30.750.24">
    <property type="entry name" value="STAS domain"/>
    <property type="match status" value="1"/>
</dbReference>
<sequence>MGDTILGVTCIVCLLLLRKLKDVKISSHIKGHALIRNTFWFISTGRNAIAVISTSYLTLWYLNNDLQPPFITTRHVDTGIPSIMAPPMATQIGNQTYDLKEMVSELGASYIIISIVSVLANVAIAKVFVSSTIDASQEIMVLSLSNIVGSFFQAIPSCGAFSRCSLISASGVRTPLAGLYSAGLTLMALQFLSPFFHLIPRSTLSAVLISAVIFLVDWEIFKPLWIAEARLELATVIATAFVGLFVGVEIGLLFGVIVGLMSLIYKWARPKISVTKTQTPHGEFIRVRPESGIYFPSVDYILSFVTKLVDENDNNKLPIIMDCKDIKGTDYTTAKGFKAIKTMIEKRKRQLVFLDASSDCQTIWKSAGIENGSFWSSQHLMDGLNGFTDCFEEETEMALLEVTSH</sequence>
<dbReference type="Pfam" id="PF01740">
    <property type="entry name" value="STAS"/>
    <property type="match status" value="1"/>
</dbReference>
<dbReference type="InterPro" id="IPR036513">
    <property type="entry name" value="STAS_dom_sf"/>
</dbReference>
<keyword evidence="2 5" id="KW-0812">Transmembrane</keyword>
<keyword evidence="4 5" id="KW-0472">Membrane</keyword>
<evidence type="ECO:0000256" key="4">
    <source>
        <dbReference type="ARBA" id="ARBA00023136"/>
    </source>
</evidence>
<dbReference type="Pfam" id="PF00916">
    <property type="entry name" value="Sulfate_transp"/>
    <property type="match status" value="1"/>
</dbReference>
<evidence type="ECO:0000259" key="7">
    <source>
        <dbReference type="Pfam" id="PF01740"/>
    </source>
</evidence>
<comment type="subcellular location">
    <subcellularLocation>
        <location evidence="1">Membrane</location>
        <topology evidence="1">Multi-pass membrane protein</topology>
    </subcellularLocation>
</comment>
<protein>
    <recommendedName>
        <fullName evidence="9">Sodium-independent sulfate anion transporter</fullName>
    </recommendedName>
</protein>
<accession>A0A0K8T5Q6</accession>
<proteinExistence type="predicted"/>
<evidence type="ECO:0008006" key="9">
    <source>
        <dbReference type="Google" id="ProtNLM"/>
    </source>
</evidence>
<evidence type="ECO:0000256" key="5">
    <source>
        <dbReference type="SAM" id="Phobius"/>
    </source>
</evidence>
<feature type="domain" description="SLC26A/SulP transporter" evidence="6">
    <location>
        <begin position="3"/>
        <end position="238"/>
    </location>
</feature>
<feature type="transmembrane region" description="Helical" evidence="5">
    <location>
        <begin position="107"/>
        <end position="129"/>
    </location>
</feature>
<dbReference type="GO" id="GO:0016020">
    <property type="term" value="C:membrane"/>
    <property type="evidence" value="ECO:0007669"/>
    <property type="project" value="UniProtKB-SubCell"/>
</dbReference>
<dbReference type="InterPro" id="IPR001902">
    <property type="entry name" value="SLC26A/SulP_fam"/>
</dbReference>
<dbReference type="AlphaFoldDB" id="A0A0K8T5Q6"/>
<feature type="domain" description="STAS" evidence="7">
    <location>
        <begin position="284"/>
        <end position="370"/>
    </location>
</feature>
<evidence type="ECO:0000259" key="6">
    <source>
        <dbReference type="Pfam" id="PF00916"/>
    </source>
</evidence>
<dbReference type="InterPro" id="IPR002645">
    <property type="entry name" value="STAS_dom"/>
</dbReference>
<feature type="transmembrane region" description="Helical" evidence="5">
    <location>
        <begin position="174"/>
        <end position="192"/>
    </location>
</feature>
<evidence type="ECO:0000256" key="2">
    <source>
        <dbReference type="ARBA" id="ARBA00022692"/>
    </source>
</evidence>
<keyword evidence="3 5" id="KW-1133">Transmembrane helix</keyword>
<dbReference type="EMBL" id="GBRD01004954">
    <property type="protein sequence ID" value="JAG60867.1"/>
    <property type="molecule type" value="Transcribed_RNA"/>
</dbReference>
<name>A0A0K8T5Q6_LYGHE</name>
<feature type="transmembrane region" description="Helical" evidence="5">
    <location>
        <begin position="141"/>
        <end position="162"/>
    </location>
</feature>
<dbReference type="CDD" id="cd07042">
    <property type="entry name" value="STAS_SulP_like_sulfate_transporter"/>
    <property type="match status" value="1"/>
</dbReference>
<feature type="transmembrane region" description="Helical" evidence="5">
    <location>
        <begin position="233"/>
        <end position="265"/>
    </location>
</feature>
<evidence type="ECO:0000256" key="3">
    <source>
        <dbReference type="ARBA" id="ARBA00022989"/>
    </source>
</evidence>
<dbReference type="GO" id="GO:0055085">
    <property type="term" value="P:transmembrane transport"/>
    <property type="evidence" value="ECO:0007669"/>
    <property type="project" value="InterPro"/>
</dbReference>
<feature type="transmembrane region" description="Helical" evidence="5">
    <location>
        <begin position="39"/>
        <end position="62"/>
    </location>
</feature>
<dbReference type="PANTHER" id="PTHR11814">
    <property type="entry name" value="SULFATE TRANSPORTER"/>
    <property type="match status" value="1"/>
</dbReference>
<feature type="transmembrane region" description="Helical" evidence="5">
    <location>
        <begin position="204"/>
        <end position="221"/>
    </location>
</feature>